<sequence length="256" mass="29965">MKHILITLLLCAPSVYAQNPLKGEWITNSLLGKFKEKDSNLFELTKDEDEISGIATEFEKNDKNQYRSYYFAPCGYDCFSSITGTFKLIAPSYVRLNALKFEQRGFCEKKNKTLHNDTADYYIYKVSDKKIFLVKSTSRNEKEDQEKAKNYLLVTGIKEDVVYKHETKMKVETKFKYIGALPTQVEKYATDILHLKKFKILAYNQLEDRAAWVFAVKDLTTETITYVIQENCYDEKDKEMSCFFDCTEAEIKKFRQ</sequence>
<keyword evidence="3" id="KW-1185">Reference proteome</keyword>
<reference evidence="2 3" key="1">
    <citation type="journal article" date="2021" name="Int. J. Syst. Evol. Microbiol.">
        <title>Capnocytophaga periodontitidis sp. nov., isolated from subgingival plaque of periodontitis patient.</title>
        <authorList>
            <person name="Zhang Y."/>
            <person name="Qiao D."/>
            <person name="Shi W."/>
            <person name="Wu D."/>
            <person name="Cai M."/>
        </authorList>
    </citation>
    <scope>NUCLEOTIDE SEQUENCE [LARGE SCALE GENOMIC DNA]</scope>
    <source>
        <strain evidence="2 3">051621</strain>
    </source>
</reference>
<dbReference type="Proteomes" id="UP000641139">
    <property type="component" value="Unassembled WGS sequence"/>
</dbReference>
<evidence type="ECO:0008006" key="4">
    <source>
        <dbReference type="Google" id="ProtNLM"/>
    </source>
</evidence>
<accession>A0ABS0SR11</accession>
<proteinExistence type="predicted"/>
<feature type="signal peptide" evidence="1">
    <location>
        <begin position="1"/>
        <end position="17"/>
    </location>
</feature>
<name>A0ABS0SR11_9FLAO</name>
<dbReference type="RefSeq" id="WP_198467687.1">
    <property type="nucleotide sequence ID" value="NZ_JAEFDC010000020.1"/>
</dbReference>
<gene>
    <name evidence="2" type="ORF">I7X30_13840</name>
</gene>
<dbReference type="EMBL" id="JAEFDC010000020">
    <property type="protein sequence ID" value="MBI1648130.1"/>
    <property type="molecule type" value="Genomic_DNA"/>
</dbReference>
<feature type="chain" id="PRO_5046780490" description="Lipocalin" evidence="1">
    <location>
        <begin position="18"/>
        <end position="256"/>
    </location>
</feature>
<evidence type="ECO:0000313" key="2">
    <source>
        <dbReference type="EMBL" id="MBI1648130.1"/>
    </source>
</evidence>
<organism evidence="2 3">
    <name type="scientific">Capnocytophaga periodontitidis</name>
    <dbReference type="NCBI Taxonomy" id="2795027"/>
    <lineage>
        <taxon>Bacteria</taxon>
        <taxon>Pseudomonadati</taxon>
        <taxon>Bacteroidota</taxon>
        <taxon>Flavobacteriia</taxon>
        <taxon>Flavobacteriales</taxon>
        <taxon>Flavobacteriaceae</taxon>
        <taxon>Capnocytophaga</taxon>
    </lineage>
</organism>
<protein>
    <recommendedName>
        <fullName evidence="4">Lipocalin</fullName>
    </recommendedName>
</protein>
<comment type="caution">
    <text evidence="2">The sequence shown here is derived from an EMBL/GenBank/DDBJ whole genome shotgun (WGS) entry which is preliminary data.</text>
</comment>
<evidence type="ECO:0000313" key="3">
    <source>
        <dbReference type="Proteomes" id="UP000641139"/>
    </source>
</evidence>
<keyword evidence="1" id="KW-0732">Signal</keyword>
<evidence type="ECO:0000256" key="1">
    <source>
        <dbReference type="SAM" id="SignalP"/>
    </source>
</evidence>